<evidence type="ECO:0000256" key="2">
    <source>
        <dbReference type="ARBA" id="ARBA00008791"/>
    </source>
</evidence>
<dbReference type="SUPFAM" id="SSF52402">
    <property type="entry name" value="Adenine nucleotide alpha hydrolases-like"/>
    <property type="match status" value="2"/>
</dbReference>
<reference evidence="6 7" key="1">
    <citation type="submission" date="2015-11" db="EMBL/GenBank/DDBJ databases">
        <title>Genomic analysis of 38 Legionella species identifies large and diverse effector repertoires.</title>
        <authorList>
            <person name="Burstein D."/>
            <person name="Amaro F."/>
            <person name="Zusman T."/>
            <person name="Lifshitz Z."/>
            <person name="Cohen O."/>
            <person name="Gilbert J.A."/>
            <person name="Pupko T."/>
            <person name="Shuman H.A."/>
            <person name="Segal G."/>
        </authorList>
    </citation>
    <scope>NUCLEOTIDE SEQUENCE [LARGE SCALE GENOMIC DNA]</scope>
    <source>
        <strain evidence="6 7">ATCC 49505</strain>
    </source>
</reference>
<dbReference type="OrthoDB" id="239260at2"/>
<evidence type="ECO:0000256" key="4">
    <source>
        <dbReference type="ARBA" id="ARBA00037131"/>
    </source>
</evidence>
<evidence type="ECO:0000313" key="7">
    <source>
        <dbReference type="Proteomes" id="UP000054997"/>
    </source>
</evidence>
<protein>
    <recommendedName>
        <fullName evidence="5">UspA domain-containing protein</fullName>
    </recommendedName>
</protein>
<evidence type="ECO:0000256" key="3">
    <source>
        <dbReference type="ARBA" id="ARBA00022490"/>
    </source>
</evidence>
<keyword evidence="3" id="KW-0963">Cytoplasm</keyword>
<dbReference type="STRING" id="45068.Llon_0759"/>
<evidence type="ECO:0000313" key="6">
    <source>
        <dbReference type="EMBL" id="KTD21594.1"/>
    </source>
</evidence>
<organism evidence="6 7">
    <name type="scientific">Legionella londiniensis</name>
    <dbReference type="NCBI Taxonomy" id="45068"/>
    <lineage>
        <taxon>Bacteria</taxon>
        <taxon>Pseudomonadati</taxon>
        <taxon>Pseudomonadota</taxon>
        <taxon>Gammaproteobacteria</taxon>
        <taxon>Legionellales</taxon>
        <taxon>Legionellaceae</taxon>
        <taxon>Legionella</taxon>
    </lineage>
</organism>
<dbReference type="Pfam" id="PF00582">
    <property type="entry name" value="Usp"/>
    <property type="match status" value="2"/>
</dbReference>
<name>A0A0W0VNE5_9GAMM</name>
<dbReference type="Proteomes" id="UP000054997">
    <property type="component" value="Unassembled WGS sequence"/>
</dbReference>
<accession>A0A0W0VNE5</accession>
<evidence type="ECO:0000256" key="1">
    <source>
        <dbReference type="ARBA" id="ARBA00004496"/>
    </source>
</evidence>
<dbReference type="InterPro" id="IPR006016">
    <property type="entry name" value="UspA"/>
</dbReference>
<comment type="caution">
    <text evidence="6">The sequence shown here is derived from an EMBL/GenBank/DDBJ whole genome shotgun (WGS) entry which is preliminary data.</text>
</comment>
<dbReference type="AlphaFoldDB" id="A0A0W0VNE5"/>
<comment type="function">
    <text evidence="4">Required for resistance to DNA-damaging agents.</text>
</comment>
<gene>
    <name evidence="6" type="ORF">Llon_0759</name>
</gene>
<dbReference type="RefSeq" id="WP_058528770.1">
    <property type="nucleotide sequence ID" value="NZ_CAAAHZ010000014.1"/>
</dbReference>
<dbReference type="Gene3D" id="3.40.50.12370">
    <property type="match status" value="1"/>
</dbReference>
<feature type="domain" description="UspA" evidence="5">
    <location>
        <begin position="151"/>
        <end position="297"/>
    </location>
</feature>
<dbReference type="CDD" id="cd00293">
    <property type="entry name" value="USP-like"/>
    <property type="match status" value="1"/>
</dbReference>
<evidence type="ECO:0000259" key="5">
    <source>
        <dbReference type="Pfam" id="PF00582"/>
    </source>
</evidence>
<comment type="subcellular location">
    <subcellularLocation>
        <location evidence="1">Cytoplasm</location>
    </subcellularLocation>
</comment>
<dbReference type="EMBL" id="LNYK01000014">
    <property type="protein sequence ID" value="KTD21594.1"/>
    <property type="molecule type" value="Genomic_DNA"/>
</dbReference>
<sequence length="307" mass="34724">MRQFKNILFVSHGLGKDVDALKLAIRLARENKAALDILISCPVLPKKFQEYQETYEEYLFQHTQETIEHAKADLKLGKKKLKVNIALAAGNAQYVRIIQYVLKHSSDLLVKAVESSRSRKGFKALDMELLHKCPCPVLLHKPSKHPYQNIRIGVAIDPFFDDPAGHDLSLKLLKAAQYFSEFFDTYLQVLSCWDSSMENYLPGKDWLRRYGINVDADEKATHYNALQKLIKEARMDDSLEIYQVKGSPDTEIPLIVSKNKIDILVMGTVARTGIAGFFIGNTAENILQEIDCSLLALKPKGFVSPVE</sequence>
<feature type="domain" description="UspA" evidence="5">
    <location>
        <begin position="4"/>
        <end position="139"/>
    </location>
</feature>
<dbReference type="PATRIC" id="fig|45068.5.peg.808"/>
<dbReference type="PANTHER" id="PTHR47892">
    <property type="entry name" value="UNIVERSAL STRESS PROTEIN E"/>
    <property type="match status" value="1"/>
</dbReference>
<comment type="similarity">
    <text evidence="2">Belongs to the universal stress protein A family.</text>
</comment>
<keyword evidence="7" id="KW-1185">Reference proteome</keyword>
<dbReference type="PANTHER" id="PTHR47892:SF1">
    <property type="entry name" value="UNIVERSAL STRESS PROTEIN E"/>
    <property type="match status" value="1"/>
</dbReference>
<proteinExistence type="inferred from homology"/>
<dbReference type="GO" id="GO:0005737">
    <property type="term" value="C:cytoplasm"/>
    <property type="evidence" value="ECO:0007669"/>
    <property type="project" value="UniProtKB-SubCell"/>
</dbReference>